<sequence length="54" mass="5842">MALVAAYYLVARFTTNVVAIIVALGLGYLVMFVLSTLAEQRILRALPPMLATDS</sequence>
<dbReference type="EMBL" id="LC570767">
    <property type="protein sequence ID" value="BCK60350.1"/>
    <property type="molecule type" value="Genomic_DNA"/>
</dbReference>
<accession>A0A7G1KYA6</accession>
<organism evidence="2">
    <name type="scientific">Aeromonas hydrophila</name>
    <dbReference type="NCBI Taxonomy" id="644"/>
    <lineage>
        <taxon>Bacteria</taxon>
        <taxon>Pseudomonadati</taxon>
        <taxon>Pseudomonadota</taxon>
        <taxon>Gammaproteobacteria</taxon>
        <taxon>Aeromonadales</taxon>
        <taxon>Aeromonadaceae</taxon>
        <taxon>Aeromonas</taxon>
    </lineage>
</organism>
<name>A0A7G1KYA6_AERHY</name>
<evidence type="ECO:0000256" key="1">
    <source>
        <dbReference type="SAM" id="Phobius"/>
    </source>
</evidence>
<keyword evidence="1" id="KW-1133">Transmembrane helix</keyword>
<feature type="transmembrane region" description="Helical" evidence="1">
    <location>
        <begin position="6"/>
        <end position="34"/>
    </location>
</feature>
<keyword evidence="1" id="KW-0812">Transmembrane</keyword>
<reference evidence="2" key="1">
    <citation type="submission" date="2020-07" db="EMBL/GenBank/DDBJ databases">
        <title>Aeromonas blaVEB-3.</title>
        <authorList>
            <person name="Sugiyama M."/>
            <person name="Asai T."/>
        </authorList>
    </citation>
    <scope>NUCLEOTIDE SEQUENCE</scope>
    <source>
        <strain evidence="2">K36</strain>
    </source>
</reference>
<evidence type="ECO:0000313" key="2">
    <source>
        <dbReference type="EMBL" id="BCK60350.1"/>
    </source>
</evidence>
<dbReference type="AlphaFoldDB" id="A0A7G1KYA6"/>
<proteinExistence type="predicted"/>
<keyword evidence="1" id="KW-0472">Membrane</keyword>
<protein>
    <submittedName>
        <fullName evidence="2">Uncharacterized protein</fullName>
    </submittedName>
</protein>